<dbReference type="InterPro" id="IPR011489">
    <property type="entry name" value="EMI_domain"/>
</dbReference>
<dbReference type="InterPro" id="IPR036378">
    <property type="entry name" value="FAS1_dom_sf"/>
</dbReference>
<evidence type="ECO:0000256" key="3">
    <source>
        <dbReference type="ARBA" id="ARBA00022479"/>
    </source>
</evidence>
<reference evidence="20 21" key="2">
    <citation type="submission" date="2017-04" db="EMBL/GenBank/DDBJ databases">
        <title>CpG methylation of centromeres and impact of large insertions on vertebrate speciation.</title>
        <authorList>
            <person name="Ichikawa K."/>
            <person name="Yoshimura J."/>
            <person name="Morishita S."/>
        </authorList>
    </citation>
    <scope>NUCLEOTIDE SEQUENCE</scope>
    <source>
        <strain evidence="20 21">HSOK</strain>
    </source>
</reference>
<name>A0A3P9I911_ORYLA</name>
<evidence type="ECO:0000313" key="21">
    <source>
        <dbReference type="Proteomes" id="UP000265200"/>
    </source>
</evidence>
<feature type="domain" description="FAS1" evidence="18">
    <location>
        <begin position="366"/>
        <end position="490"/>
    </location>
</feature>
<evidence type="ECO:0000256" key="7">
    <source>
        <dbReference type="ARBA" id="ARBA00022729"/>
    </source>
</evidence>
<dbReference type="Gene3D" id="2.30.180.10">
    <property type="entry name" value="FAS1 domain"/>
    <property type="match status" value="4"/>
</dbReference>
<evidence type="ECO:0000256" key="11">
    <source>
        <dbReference type="ARBA" id="ARBA00023157"/>
    </source>
</evidence>
<feature type="chain" id="PRO_5018192383" description="Periostin" evidence="17">
    <location>
        <begin position="21"/>
        <end position="741"/>
    </location>
</feature>
<sequence length="741" mass="81539">MKLLLAAALFVLYTFDSADSSAYDKILTHSRIRARKEGPNVCALQQVMGTKKKYFSTCRNWYHGAICGKKATVLYECCPGYIKLDGMRGCPAVAPIDHVYGSLGIVKASSTQKYADISKVRPEIEGSGSFTFFAPSNEAWELLDEDVRNALVSNVNIELYNALHYHMANKRLLTKDLKNGMTITSMYNDLDLHINHYSNGVVTVNCARIISGNQIATNGVVHVIDRVISAIGNSMQDVIEVEDDLTTLSDLAQTSGLLEKLGQPGHYTLFAPTNDAFDKLGSDVLERLQSDKEVLKALLSFHLLDSVQCSEAIMVGSSYETLEGNSIEIGCDGDSLTVNGVKMVLKKDIVTKNGVIHLIDQVLLPDSAKQVMELLGSSQSTFGDMISELGISTSMASDTEYTFLAPLNDVFTDEVMSIDQDDLRVILENHVLKNKIMLGQLYNGQLLETIAGKTLRVFIYRTAVCIENSCLIRGTKEGANGALHLMKTLLKPAAKTMFEILKQNGNFKIFLSLMEAAGLTDVLRQEGSFTLFAPSDKAFASLATRDLELLKSNKNALKTILLYHLTNAVFVSGGLEVGVTNLLKSLQGSSLKLIFANSTTQVNSVKVLEADTMATNGVVHFVNQVLYPEDMPVGSQDLLMVLRKLVTYIQVKYIAGFKYQEIPLTFMKTIVTHVVKEVPGVTRTRFVERQPNFQKITIEGEPSTIMTTRVVKSGSKPRLFKEEAFSTGRVTGDVGEGEPWF</sequence>
<accession>A0A3P9I911</accession>
<comment type="subcellular location">
    <subcellularLocation>
        <location evidence="2">Golgi apparatus</location>
    </subcellularLocation>
    <subcellularLocation>
        <location evidence="1">Secreted</location>
        <location evidence="1">Extracellular space</location>
        <location evidence="1">Extracellular matrix</location>
    </subcellularLocation>
</comment>
<keyword evidence="5" id="KW-0272">Extracellular matrix</keyword>
<feature type="signal peptide" evidence="17">
    <location>
        <begin position="1"/>
        <end position="20"/>
    </location>
</feature>
<keyword evidence="3" id="KW-0301">Gamma-carboxyglutamic acid</keyword>
<dbReference type="SMART" id="SM00554">
    <property type="entry name" value="FAS1"/>
    <property type="match status" value="4"/>
</dbReference>
<evidence type="ECO:0000259" key="18">
    <source>
        <dbReference type="PROSITE" id="PS50213"/>
    </source>
</evidence>
<evidence type="ECO:0000256" key="4">
    <source>
        <dbReference type="ARBA" id="ARBA00022525"/>
    </source>
</evidence>
<dbReference type="SUPFAM" id="SSF82153">
    <property type="entry name" value="FAS1 domain"/>
    <property type="match status" value="4"/>
</dbReference>
<evidence type="ECO:0000256" key="13">
    <source>
        <dbReference type="ARBA" id="ARBA00058492"/>
    </source>
</evidence>
<feature type="domain" description="FAS1" evidence="18">
    <location>
        <begin position="494"/>
        <end position="626"/>
    </location>
</feature>
<dbReference type="Pfam" id="PF02469">
    <property type="entry name" value="Fasciclin"/>
    <property type="match status" value="4"/>
</dbReference>
<dbReference type="Proteomes" id="UP000265200">
    <property type="component" value="Chromosome 13"/>
</dbReference>
<evidence type="ECO:0000256" key="14">
    <source>
        <dbReference type="ARBA" id="ARBA00061757"/>
    </source>
</evidence>
<feature type="domain" description="FAS1" evidence="18">
    <location>
        <begin position="232"/>
        <end position="363"/>
    </location>
</feature>
<dbReference type="GO" id="GO:0005794">
    <property type="term" value="C:Golgi apparatus"/>
    <property type="evidence" value="ECO:0007669"/>
    <property type="project" value="UniProtKB-SubCell"/>
</dbReference>
<keyword evidence="8" id="KW-0677">Repeat</keyword>
<keyword evidence="9" id="KW-0130">Cell adhesion</keyword>
<dbReference type="PANTHER" id="PTHR10900">
    <property type="entry name" value="PERIOSTIN-RELATED"/>
    <property type="match status" value="1"/>
</dbReference>
<dbReference type="FunFam" id="2.30.180.10:FF:000003">
    <property type="entry name" value="periostin isoform X1"/>
    <property type="match status" value="1"/>
</dbReference>
<evidence type="ECO:0000256" key="16">
    <source>
        <dbReference type="ARBA" id="ARBA00078063"/>
    </source>
</evidence>
<feature type="domain" description="FAS1" evidence="18">
    <location>
        <begin position="98"/>
        <end position="228"/>
    </location>
</feature>
<dbReference type="PIRSF" id="PIRSF016553">
    <property type="entry name" value="BIGH3_OSF2"/>
    <property type="match status" value="1"/>
</dbReference>
<dbReference type="AlphaFoldDB" id="A0A3P9I911"/>
<dbReference type="GO" id="GO:0071307">
    <property type="term" value="P:cellular response to vitamin K"/>
    <property type="evidence" value="ECO:0007669"/>
    <property type="project" value="UniProtKB-ARBA"/>
</dbReference>
<keyword evidence="11" id="KW-1015">Disulfide bond</keyword>
<dbReference type="InterPro" id="IPR050904">
    <property type="entry name" value="Adhesion/Biosynth-related"/>
</dbReference>
<dbReference type="PANTHER" id="PTHR10900:SF12">
    <property type="entry name" value="PERIOSTIN"/>
    <property type="match status" value="1"/>
</dbReference>
<evidence type="ECO:0000256" key="17">
    <source>
        <dbReference type="SAM" id="SignalP"/>
    </source>
</evidence>
<evidence type="ECO:0000259" key="19">
    <source>
        <dbReference type="PROSITE" id="PS51041"/>
    </source>
</evidence>
<evidence type="ECO:0000256" key="1">
    <source>
        <dbReference type="ARBA" id="ARBA00004498"/>
    </source>
</evidence>
<keyword evidence="6" id="KW-0358">Heparin-binding</keyword>
<dbReference type="InterPro" id="IPR016666">
    <property type="entry name" value="TGFBI/POSTN"/>
</dbReference>
<evidence type="ECO:0000256" key="10">
    <source>
        <dbReference type="ARBA" id="ARBA00023034"/>
    </source>
</evidence>
<dbReference type="Ensembl" id="ENSORLT00015024753.1">
    <property type="protein sequence ID" value="ENSORLP00015016536.1"/>
    <property type="gene ID" value="ENSORLG00015017636.1"/>
</dbReference>
<evidence type="ECO:0000256" key="5">
    <source>
        <dbReference type="ARBA" id="ARBA00022530"/>
    </source>
</evidence>
<evidence type="ECO:0000256" key="8">
    <source>
        <dbReference type="ARBA" id="ARBA00022737"/>
    </source>
</evidence>
<evidence type="ECO:0000256" key="15">
    <source>
        <dbReference type="ARBA" id="ARBA00073137"/>
    </source>
</evidence>
<dbReference type="PROSITE" id="PS50213">
    <property type="entry name" value="FAS1"/>
    <property type="match status" value="4"/>
</dbReference>
<dbReference type="GO" id="GO:0008201">
    <property type="term" value="F:heparin binding"/>
    <property type="evidence" value="ECO:0007669"/>
    <property type="project" value="UniProtKB-KW"/>
</dbReference>
<feature type="domain" description="EMI" evidence="19">
    <location>
        <begin position="38"/>
        <end position="92"/>
    </location>
</feature>
<reference evidence="20" key="4">
    <citation type="submission" date="2025-09" db="UniProtKB">
        <authorList>
            <consortium name="Ensembl"/>
        </authorList>
    </citation>
    <scope>IDENTIFICATION</scope>
    <source>
        <strain evidence="20">HSOK</strain>
    </source>
</reference>
<keyword evidence="12" id="KW-0325">Glycoprotein</keyword>
<evidence type="ECO:0000256" key="9">
    <source>
        <dbReference type="ARBA" id="ARBA00022889"/>
    </source>
</evidence>
<protein>
    <recommendedName>
        <fullName evidence="15">Periostin</fullName>
    </recommendedName>
    <alternativeName>
        <fullName evidence="16">Osteoblast-specific factor 2</fullName>
    </alternativeName>
</protein>
<evidence type="ECO:0000256" key="2">
    <source>
        <dbReference type="ARBA" id="ARBA00004555"/>
    </source>
</evidence>
<proteinExistence type="predicted"/>
<comment type="function">
    <text evidence="13">Induces cell attachment and spreading and plays a role in cell adhesion. Enhances incorporation of BMP1 in the fibronectin matrix of connective tissues, and subsequent proteolytic activation of lysyl oxidase LOX.</text>
</comment>
<keyword evidence="7 17" id="KW-0732">Signal</keyword>
<comment type="subunit">
    <text evidence="14">Homodimer. Interacts with BMP1 and fibronectin.</text>
</comment>
<keyword evidence="4" id="KW-0964">Secreted</keyword>
<dbReference type="PROSITE" id="PS51041">
    <property type="entry name" value="EMI"/>
    <property type="match status" value="1"/>
</dbReference>
<keyword evidence="10" id="KW-0333">Golgi apparatus</keyword>
<evidence type="ECO:0000256" key="12">
    <source>
        <dbReference type="ARBA" id="ARBA00023180"/>
    </source>
</evidence>
<dbReference type="GO" id="GO:0007155">
    <property type="term" value="P:cell adhesion"/>
    <property type="evidence" value="ECO:0007669"/>
    <property type="project" value="UniProtKB-KW"/>
</dbReference>
<reference evidence="20" key="3">
    <citation type="submission" date="2025-08" db="UniProtKB">
        <authorList>
            <consortium name="Ensembl"/>
        </authorList>
    </citation>
    <scope>IDENTIFICATION</scope>
    <source>
        <strain evidence="20">HSOK</strain>
    </source>
</reference>
<reference key="1">
    <citation type="journal article" date="2007" name="Nature">
        <title>The medaka draft genome and insights into vertebrate genome evolution.</title>
        <authorList>
            <person name="Kasahara M."/>
            <person name="Naruse K."/>
            <person name="Sasaki S."/>
            <person name="Nakatani Y."/>
            <person name="Qu W."/>
            <person name="Ahsan B."/>
            <person name="Yamada T."/>
            <person name="Nagayasu Y."/>
            <person name="Doi K."/>
            <person name="Kasai Y."/>
            <person name="Jindo T."/>
            <person name="Kobayashi D."/>
            <person name="Shimada A."/>
            <person name="Toyoda A."/>
            <person name="Kuroki Y."/>
            <person name="Fujiyama A."/>
            <person name="Sasaki T."/>
            <person name="Shimizu A."/>
            <person name="Asakawa S."/>
            <person name="Shimizu N."/>
            <person name="Hashimoto S."/>
            <person name="Yang J."/>
            <person name="Lee Y."/>
            <person name="Matsushima K."/>
            <person name="Sugano S."/>
            <person name="Sakaizumi M."/>
            <person name="Narita T."/>
            <person name="Ohishi K."/>
            <person name="Haga S."/>
            <person name="Ohta F."/>
            <person name="Nomoto H."/>
            <person name="Nogata K."/>
            <person name="Morishita T."/>
            <person name="Endo T."/>
            <person name="Shin-I T."/>
            <person name="Takeda H."/>
            <person name="Morishita S."/>
            <person name="Kohara Y."/>
        </authorList>
    </citation>
    <scope>NUCLEOTIDE SEQUENCE [LARGE SCALE GENOMIC DNA]</scope>
    <source>
        <strain>Hd-rR</strain>
    </source>
</reference>
<evidence type="ECO:0000256" key="6">
    <source>
        <dbReference type="ARBA" id="ARBA00022674"/>
    </source>
</evidence>
<dbReference type="FunFam" id="2.30.180.10:FF:000001">
    <property type="entry name" value="periostin isoform X1"/>
    <property type="match status" value="1"/>
</dbReference>
<dbReference type="FunFam" id="2.30.180.10:FF:000004">
    <property type="entry name" value="periostin isoform X1"/>
    <property type="match status" value="1"/>
</dbReference>
<dbReference type="FunFam" id="2.30.180.10:FF:000002">
    <property type="entry name" value="periostin isoform X1"/>
    <property type="match status" value="1"/>
</dbReference>
<evidence type="ECO:0000313" key="20">
    <source>
        <dbReference type="Ensembl" id="ENSORLP00015016536.1"/>
    </source>
</evidence>
<dbReference type="InterPro" id="IPR000782">
    <property type="entry name" value="FAS1_domain"/>
</dbReference>
<organism evidence="20 21">
    <name type="scientific">Oryzias latipes</name>
    <name type="common">Japanese rice fish</name>
    <name type="synonym">Japanese killifish</name>
    <dbReference type="NCBI Taxonomy" id="8090"/>
    <lineage>
        <taxon>Eukaryota</taxon>
        <taxon>Metazoa</taxon>
        <taxon>Chordata</taxon>
        <taxon>Craniata</taxon>
        <taxon>Vertebrata</taxon>
        <taxon>Euteleostomi</taxon>
        <taxon>Actinopterygii</taxon>
        <taxon>Neopterygii</taxon>
        <taxon>Teleostei</taxon>
        <taxon>Neoteleostei</taxon>
        <taxon>Acanthomorphata</taxon>
        <taxon>Ovalentaria</taxon>
        <taxon>Atherinomorphae</taxon>
        <taxon>Beloniformes</taxon>
        <taxon>Adrianichthyidae</taxon>
        <taxon>Oryziinae</taxon>
        <taxon>Oryzias</taxon>
    </lineage>
</organism>